<dbReference type="GO" id="GO:0004376">
    <property type="term" value="F:GPI mannosyltransferase activity"/>
    <property type="evidence" value="ECO:0007669"/>
    <property type="project" value="InterPro"/>
</dbReference>
<comment type="caution">
    <text evidence="13">Lacks conserved residue(s) required for the propagation of feature annotation.</text>
</comment>
<dbReference type="EC" id="2.4.1.-" evidence="13"/>
<dbReference type="GO" id="GO:0006506">
    <property type="term" value="P:GPI anchor biosynthetic process"/>
    <property type="evidence" value="ECO:0007669"/>
    <property type="project" value="UniProtKB-UniPathway"/>
</dbReference>
<evidence type="ECO:0000313" key="15">
    <source>
        <dbReference type="WBParaSite" id="Pan_g14494.t1"/>
    </source>
</evidence>
<feature type="transmembrane region" description="Helical" evidence="13">
    <location>
        <begin position="371"/>
        <end position="391"/>
    </location>
</feature>
<feature type="transmembrane region" description="Helical" evidence="13">
    <location>
        <begin position="164"/>
        <end position="181"/>
    </location>
</feature>
<keyword evidence="10 13" id="KW-0472">Membrane</keyword>
<dbReference type="PANTHER" id="PTHR12886">
    <property type="entry name" value="PIG-M MANNOSYLTRANSFERASE"/>
    <property type="match status" value="1"/>
</dbReference>
<sequence length="437" mass="49785">MQLPAALLHPNMAKPAPLPSLTAPDKLKQRADEFKVLTAAFSLRLAFVFYAQIHDYYFHVNFTDIDYKVFSDAAIHVANGRSPYDRPTYRYSPFLAWILVPIAKFPDFGKILFCFADIIVGWLLIRLRRDQNAKFGVPAELDSVSDVYALWLFNPLTMIISARGNADALVSLAVLCTLYLLRKDRWIAAALMHGLGAVHLRVYPVIYLPSIFLYLLNRNGTSGSGGFFNWVKRCCLNFRGFAFAIISLSSFAATVAICYWLYGYKCIFEFLLYHFSRYDIRHNFSPYFYPMYLSVGDEGLLKLISLGAFVPQALAIVGFALKYSNDLEFCWFLTTFAFVSLNKVCTSQYFVWYIIFTPLIANQIKTSTPKLITLILAWFAGQGLWLFFAYLLELQGMNTFLPLWLSSLVFVAINFSIAITLIRDHLSPTSITSKKTQ</sequence>
<protein>
    <recommendedName>
        <fullName evidence="12 13">GPI alpha-1,4-mannosyltransferase I, catalytic subunit</fullName>
        <ecNumber evidence="13">2.4.1.-</ecNumber>
    </recommendedName>
    <alternativeName>
        <fullName evidence="13">GPI mannosyltransferase I</fullName>
    </alternativeName>
</protein>
<reference evidence="14" key="1">
    <citation type="journal article" date="2013" name="Genetics">
        <title>The draft genome and transcriptome of Panagrellus redivivus are shaped by the harsh demands of a free-living lifestyle.</title>
        <authorList>
            <person name="Srinivasan J."/>
            <person name="Dillman A.R."/>
            <person name="Macchietto M.G."/>
            <person name="Heikkinen L."/>
            <person name="Lakso M."/>
            <person name="Fracchia K.M."/>
            <person name="Antoshechkin I."/>
            <person name="Mortazavi A."/>
            <person name="Wong G."/>
            <person name="Sternberg P.W."/>
        </authorList>
    </citation>
    <scope>NUCLEOTIDE SEQUENCE [LARGE SCALE GENOMIC DNA]</scope>
    <source>
        <strain evidence="14">MT8872</strain>
    </source>
</reference>
<keyword evidence="5 13" id="KW-0328">Glycosyltransferase</keyword>
<feature type="transmembrane region" description="Helical" evidence="13">
    <location>
        <begin position="300"/>
        <end position="321"/>
    </location>
</feature>
<keyword evidence="8 13" id="KW-0256">Endoplasmic reticulum</keyword>
<evidence type="ECO:0000256" key="13">
    <source>
        <dbReference type="RuleBase" id="RU365064"/>
    </source>
</evidence>
<evidence type="ECO:0000256" key="7">
    <source>
        <dbReference type="ARBA" id="ARBA00022692"/>
    </source>
</evidence>
<evidence type="ECO:0000256" key="11">
    <source>
        <dbReference type="ARBA" id="ARBA00093408"/>
    </source>
</evidence>
<evidence type="ECO:0000256" key="10">
    <source>
        <dbReference type="ARBA" id="ARBA00023136"/>
    </source>
</evidence>
<name>A0A7E4UYU8_PANRE</name>
<keyword evidence="9 13" id="KW-1133">Transmembrane helix</keyword>
<keyword evidence="6 13" id="KW-0808">Transferase</keyword>
<evidence type="ECO:0000256" key="8">
    <source>
        <dbReference type="ARBA" id="ARBA00022824"/>
    </source>
</evidence>
<evidence type="ECO:0000313" key="14">
    <source>
        <dbReference type="Proteomes" id="UP000492821"/>
    </source>
</evidence>
<dbReference type="AlphaFoldDB" id="A0A7E4UYU8"/>
<evidence type="ECO:0000256" key="9">
    <source>
        <dbReference type="ARBA" id="ARBA00022989"/>
    </source>
</evidence>
<keyword evidence="4 13" id="KW-0337">GPI-anchor biosynthesis</keyword>
<comment type="similarity">
    <text evidence="3 13">Belongs to the PIGM family.</text>
</comment>
<accession>A0A7E4UYU8</accession>
<dbReference type="PANTHER" id="PTHR12886:SF0">
    <property type="entry name" value="GPI MANNOSYLTRANSFERASE 1"/>
    <property type="match status" value="1"/>
</dbReference>
<dbReference type="GO" id="GO:0051751">
    <property type="term" value="F:alpha-1,4-mannosyltransferase activity"/>
    <property type="evidence" value="ECO:0007669"/>
    <property type="project" value="InterPro"/>
</dbReference>
<dbReference type="GO" id="GO:1990529">
    <property type="term" value="C:glycosylphosphatidylinositol-mannosyltransferase I complex"/>
    <property type="evidence" value="ECO:0007669"/>
    <property type="project" value="TreeGrafter"/>
</dbReference>
<evidence type="ECO:0000256" key="3">
    <source>
        <dbReference type="ARBA" id="ARBA00011071"/>
    </source>
</evidence>
<keyword evidence="14" id="KW-1185">Reference proteome</keyword>
<dbReference type="UniPathway" id="UPA00196"/>
<comment type="subcellular location">
    <subcellularLocation>
        <location evidence="1 13">Endoplasmic reticulum membrane</location>
        <topology evidence="1 13">Multi-pass membrane protein</topology>
    </subcellularLocation>
</comment>
<evidence type="ECO:0000256" key="1">
    <source>
        <dbReference type="ARBA" id="ARBA00004477"/>
    </source>
</evidence>
<proteinExistence type="inferred from homology"/>
<evidence type="ECO:0000256" key="4">
    <source>
        <dbReference type="ARBA" id="ARBA00022502"/>
    </source>
</evidence>
<evidence type="ECO:0000256" key="5">
    <source>
        <dbReference type="ARBA" id="ARBA00022676"/>
    </source>
</evidence>
<dbReference type="InterPro" id="IPR007704">
    <property type="entry name" value="PIG-M"/>
</dbReference>
<dbReference type="WBParaSite" id="Pan_g14494.t1">
    <property type="protein sequence ID" value="Pan_g14494.t1"/>
    <property type="gene ID" value="Pan_g14494"/>
</dbReference>
<evidence type="ECO:0000256" key="2">
    <source>
        <dbReference type="ARBA" id="ARBA00004687"/>
    </source>
</evidence>
<dbReference type="Pfam" id="PF05007">
    <property type="entry name" value="Mannosyl_trans"/>
    <property type="match status" value="1"/>
</dbReference>
<reference evidence="15" key="2">
    <citation type="submission" date="2020-10" db="UniProtKB">
        <authorList>
            <consortium name="WormBaseParasite"/>
        </authorList>
    </citation>
    <scope>IDENTIFICATION</scope>
</reference>
<comment type="pathway">
    <text evidence="2 13">Glycolipid biosynthesis; glycosylphosphatidylinositol-anchor biosynthesis.</text>
</comment>
<dbReference type="Proteomes" id="UP000492821">
    <property type="component" value="Unassembled WGS sequence"/>
</dbReference>
<feature type="transmembrane region" description="Helical" evidence="13">
    <location>
        <begin position="330"/>
        <end position="351"/>
    </location>
</feature>
<feature type="transmembrane region" description="Helical" evidence="13">
    <location>
        <begin position="403"/>
        <end position="422"/>
    </location>
</feature>
<keyword evidence="7 13" id="KW-0812">Transmembrane</keyword>
<dbReference type="GO" id="GO:0005789">
    <property type="term" value="C:endoplasmic reticulum membrane"/>
    <property type="evidence" value="ECO:0007669"/>
    <property type="project" value="UniProtKB-SubCell"/>
</dbReference>
<organism evidence="14 15">
    <name type="scientific">Panagrellus redivivus</name>
    <name type="common">Microworm</name>
    <dbReference type="NCBI Taxonomy" id="6233"/>
    <lineage>
        <taxon>Eukaryota</taxon>
        <taxon>Metazoa</taxon>
        <taxon>Ecdysozoa</taxon>
        <taxon>Nematoda</taxon>
        <taxon>Chromadorea</taxon>
        <taxon>Rhabditida</taxon>
        <taxon>Tylenchina</taxon>
        <taxon>Panagrolaimomorpha</taxon>
        <taxon>Panagrolaimoidea</taxon>
        <taxon>Panagrolaimidae</taxon>
        <taxon>Panagrellus</taxon>
    </lineage>
</organism>
<feature type="transmembrane region" description="Helical" evidence="13">
    <location>
        <begin position="236"/>
        <end position="262"/>
    </location>
</feature>
<evidence type="ECO:0000256" key="12">
    <source>
        <dbReference type="ARBA" id="ARBA00093608"/>
    </source>
</evidence>
<comment type="function">
    <text evidence="11 13">Catalytic subunit of the glycosylphosphatidylinositol-mannosyltransferase I complex which catalyzes the transfer of the first mannose, via an alpha-1,4 bond from a dolichol-phosphate-mannose (Dol-P-Man) to the glucosaminyl acyl phosphatidylinositol (GlcN-(acyl)PI) intermediate to generate alpha-D-Man-(1-&gt;4)-alpha-D-GlcN-(1-&gt;6)-(1-radyl,2-acyl-sn-glycero-3-phospho)-2-acyl-inositol and participates in the sixth step of the glycosylphosphatidylinositol-anchor biosynthesis.</text>
</comment>
<evidence type="ECO:0000256" key="6">
    <source>
        <dbReference type="ARBA" id="ARBA00022679"/>
    </source>
</evidence>